<gene>
    <name evidence="1" type="ordered locus">AALP_Aa8g403700</name>
</gene>
<dbReference type="AlphaFoldDB" id="A0A087GCJ0"/>
<name>A0A087GCJ0_ARAAL</name>
<sequence length="56" mass="5844">MVSPPSPLSSFLCSLMCSSDETLLPCVGSASTLFDFFDGEGESDDGEEGEFFGGVL</sequence>
<dbReference type="Proteomes" id="UP000029120">
    <property type="component" value="Chromosome 8"/>
</dbReference>
<dbReference type="EMBL" id="CM002876">
    <property type="protein sequence ID" value="KFK27592.1"/>
    <property type="molecule type" value="Genomic_DNA"/>
</dbReference>
<accession>A0A087GCJ0</accession>
<organism evidence="1 2">
    <name type="scientific">Arabis alpina</name>
    <name type="common">Alpine rock-cress</name>
    <dbReference type="NCBI Taxonomy" id="50452"/>
    <lineage>
        <taxon>Eukaryota</taxon>
        <taxon>Viridiplantae</taxon>
        <taxon>Streptophyta</taxon>
        <taxon>Embryophyta</taxon>
        <taxon>Tracheophyta</taxon>
        <taxon>Spermatophyta</taxon>
        <taxon>Magnoliopsida</taxon>
        <taxon>eudicotyledons</taxon>
        <taxon>Gunneridae</taxon>
        <taxon>Pentapetalae</taxon>
        <taxon>rosids</taxon>
        <taxon>malvids</taxon>
        <taxon>Brassicales</taxon>
        <taxon>Brassicaceae</taxon>
        <taxon>Arabideae</taxon>
        <taxon>Arabis</taxon>
    </lineage>
</organism>
<evidence type="ECO:0000313" key="2">
    <source>
        <dbReference type="Proteomes" id="UP000029120"/>
    </source>
</evidence>
<protein>
    <submittedName>
        <fullName evidence="1">Uncharacterized protein</fullName>
    </submittedName>
</protein>
<dbReference type="Gramene" id="KFK27592">
    <property type="protein sequence ID" value="KFK27592"/>
    <property type="gene ID" value="AALP_AA8G403700"/>
</dbReference>
<evidence type="ECO:0000313" key="1">
    <source>
        <dbReference type="EMBL" id="KFK27592.1"/>
    </source>
</evidence>
<reference evidence="2" key="1">
    <citation type="journal article" date="2015" name="Nat. Plants">
        <title>Genome expansion of Arabis alpina linked with retrotransposition and reduced symmetric DNA methylation.</title>
        <authorList>
            <person name="Willing E.M."/>
            <person name="Rawat V."/>
            <person name="Mandakova T."/>
            <person name="Maumus F."/>
            <person name="James G.V."/>
            <person name="Nordstroem K.J."/>
            <person name="Becker C."/>
            <person name="Warthmann N."/>
            <person name="Chica C."/>
            <person name="Szarzynska B."/>
            <person name="Zytnicki M."/>
            <person name="Albani M.C."/>
            <person name="Kiefer C."/>
            <person name="Bergonzi S."/>
            <person name="Castaings L."/>
            <person name="Mateos J.L."/>
            <person name="Berns M.C."/>
            <person name="Bujdoso N."/>
            <person name="Piofczyk T."/>
            <person name="de Lorenzo L."/>
            <person name="Barrero-Sicilia C."/>
            <person name="Mateos I."/>
            <person name="Piednoel M."/>
            <person name="Hagmann J."/>
            <person name="Chen-Min-Tao R."/>
            <person name="Iglesias-Fernandez R."/>
            <person name="Schuster S.C."/>
            <person name="Alonso-Blanco C."/>
            <person name="Roudier F."/>
            <person name="Carbonero P."/>
            <person name="Paz-Ares J."/>
            <person name="Davis S.J."/>
            <person name="Pecinka A."/>
            <person name="Quesneville H."/>
            <person name="Colot V."/>
            <person name="Lysak M.A."/>
            <person name="Weigel D."/>
            <person name="Coupland G."/>
            <person name="Schneeberger K."/>
        </authorList>
    </citation>
    <scope>NUCLEOTIDE SEQUENCE [LARGE SCALE GENOMIC DNA]</scope>
    <source>
        <strain evidence="2">cv. Pajares</strain>
    </source>
</reference>
<proteinExistence type="predicted"/>
<keyword evidence="2" id="KW-1185">Reference proteome</keyword>